<dbReference type="EMBL" id="NTFS01000247">
    <property type="protein sequence ID" value="PAX52370.1"/>
    <property type="molecule type" value="Genomic_DNA"/>
</dbReference>
<reference evidence="1 2" key="1">
    <citation type="submission" date="2017-08" db="EMBL/GenBank/DDBJ databases">
        <title>Draft genome sequence of filamentous cyanobacterium Calothrix elsteri CCALA 953.</title>
        <authorList>
            <person name="Gagunashvili A.N."/>
            <person name="Elster J."/>
            <person name="Andresson O.S."/>
        </authorList>
    </citation>
    <scope>NUCLEOTIDE SEQUENCE [LARGE SCALE GENOMIC DNA]</scope>
    <source>
        <strain evidence="1 2">CCALA 953</strain>
    </source>
</reference>
<dbReference type="Proteomes" id="UP000218238">
    <property type="component" value="Unassembled WGS sequence"/>
</dbReference>
<sequence length="109" mass="12630">MQTLKVNFSPEIFSVLSRYPQWLEMIIQVMDKAPFSRNYCPNIVEVFDQYGLLSGRIHGYLSYESTRNSEQKSEFTAWLIDGELAIFYVGSALVINRLQILAVAFRELL</sequence>
<organism evidence="1 2">
    <name type="scientific">Brunnivagina elsteri CCALA 953</name>
    <dbReference type="NCBI Taxonomy" id="987040"/>
    <lineage>
        <taxon>Bacteria</taxon>
        <taxon>Bacillati</taxon>
        <taxon>Cyanobacteriota</taxon>
        <taxon>Cyanophyceae</taxon>
        <taxon>Nostocales</taxon>
        <taxon>Calotrichaceae</taxon>
        <taxon>Brunnivagina</taxon>
    </lineage>
</organism>
<accession>A0A2A2TF36</accession>
<gene>
    <name evidence="1" type="ORF">CK510_19695</name>
</gene>
<name>A0A2A2TF36_9CYAN</name>
<dbReference type="RefSeq" id="WP_095723320.1">
    <property type="nucleotide sequence ID" value="NZ_NTFS01000247.1"/>
</dbReference>
<proteinExistence type="predicted"/>
<evidence type="ECO:0000313" key="1">
    <source>
        <dbReference type="EMBL" id="PAX52370.1"/>
    </source>
</evidence>
<protein>
    <submittedName>
        <fullName evidence="1">Uncharacterized protein</fullName>
    </submittedName>
</protein>
<dbReference type="OrthoDB" id="467577at2"/>
<comment type="caution">
    <text evidence="1">The sequence shown here is derived from an EMBL/GenBank/DDBJ whole genome shotgun (WGS) entry which is preliminary data.</text>
</comment>
<keyword evidence="2" id="KW-1185">Reference proteome</keyword>
<dbReference type="AlphaFoldDB" id="A0A2A2TF36"/>
<evidence type="ECO:0000313" key="2">
    <source>
        <dbReference type="Proteomes" id="UP000218238"/>
    </source>
</evidence>